<keyword evidence="7" id="KW-1133">Transmembrane helix</keyword>
<evidence type="ECO:0000313" key="12">
    <source>
        <dbReference type="Proteomes" id="UP000680067"/>
    </source>
</evidence>
<comment type="caution">
    <text evidence="11">The sequence shown here is derived from an EMBL/GenBank/DDBJ whole genome shotgun (WGS) entry which is preliminary data.</text>
</comment>
<keyword evidence="2" id="KW-0813">Transport</keyword>
<evidence type="ECO:0000256" key="9">
    <source>
        <dbReference type="SAM" id="SignalP"/>
    </source>
</evidence>
<keyword evidence="9" id="KW-0732">Signal</keyword>
<name>A0A941DLE9_9BURK</name>
<organism evidence="11 12">
    <name type="scientific">Undibacterium luofuense</name>
    <dbReference type="NCBI Taxonomy" id="2828733"/>
    <lineage>
        <taxon>Bacteria</taxon>
        <taxon>Pseudomonadati</taxon>
        <taxon>Pseudomonadota</taxon>
        <taxon>Betaproteobacteria</taxon>
        <taxon>Burkholderiales</taxon>
        <taxon>Oxalobacteraceae</taxon>
        <taxon>Undibacterium</taxon>
    </lineage>
</organism>
<dbReference type="GO" id="GO:0005886">
    <property type="term" value="C:plasma membrane"/>
    <property type="evidence" value="ECO:0007669"/>
    <property type="project" value="UniProtKB-SubCell"/>
</dbReference>
<sequence>MKRLPVLLSFCCFLLLCASVAFWAMRMFKGQPRGVSSSVASQSFEPAAGMWGGVFGESQSSQAAPSNYQLKGVILSRAGLPSVALVVADGKPAKPVRVGEEVVPGVQVREISARSVQLAEGGILRRIEMPQSNVGAVAGFAAPVAENAGVNSSNYPIRNVSGGVPMQPPPPPPQNIPMVVPGVPVASMPAVMGAN</sequence>
<evidence type="ECO:0000256" key="1">
    <source>
        <dbReference type="ARBA" id="ARBA00004533"/>
    </source>
</evidence>
<accession>A0A941DLE9</accession>
<keyword evidence="8" id="KW-0472">Membrane</keyword>
<evidence type="ECO:0000313" key="11">
    <source>
        <dbReference type="EMBL" id="MBR7782983.1"/>
    </source>
</evidence>
<evidence type="ECO:0000256" key="4">
    <source>
        <dbReference type="ARBA" id="ARBA00022519"/>
    </source>
</evidence>
<keyword evidence="3" id="KW-1003">Cell membrane</keyword>
<dbReference type="EMBL" id="JAGSPN010000009">
    <property type="protein sequence ID" value="MBR7782983.1"/>
    <property type="molecule type" value="Genomic_DNA"/>
</dbReference>
<keyword evidence="6" id="KW-0653">Protein transport</keyword>
<dbReference type="InterPro" id="IPR024961">
    <property type="entry name" value="T2SS_GspC_N"/>
</dbReference>
<evidence type="ECO:0000256" key="2">
    <source>
        <dbReference type="ARBA" id="ARBA00022448"/>
    </source>
</evidence>
<evidence type="ECO:0000256" key="7">
    <source>
        <dbReference type="ARBA" id="ARBA00022989"/>
    </source>
</evidence>
<proteinExistence type="predicted"/>
<evidence type="ECO:0000256" key="6">
    <source>
        <dbReference type="ARBA" id="ARBA00022927"/>
    </source>
</evidence>
<reference evidence="11" key="1">
    <citation type="submission" date="2021-04" db="EMBL/GenBank/DDBJ databases">
        <title>novel species isolated from subtropical streams in China.</title>
        <authorList>
            <person name="Lu H."/>
        </authorList>
    </citation>
    <scope>NUCLEOTIDE SEQUENCE</scope>
    <source>
        <strain evidence="11">LFS511W</strain>
    </source>
</reference>
<protein>
    <recommendedName>
        <fullName evidence="10">Type II secretion system protein GspC N-terminal domain-containing protein</fullName>
    </recommendedName>
</protein>
<evidence type="ECO:0000259" key="10">
    <source>
        <dbReference type="Pfam" id="PF11356"/>
    </source>
</evidence>
<dbReference type="Proteomes" id="UP000680067">
    <property type="component" value="Unassembled WGS sequence"/>
</dbReference>
<evidence type="ECO:0000256" key="8">
    <source>
        <dbReference type="ARBA" id="ARBA00023136"/>
    </source>
</evidence>
<feature type="signal peptide" evidence="9">
    <location>
        <begin position="1"/>
        <end position="23"/>
    </location>
</feature>
<evidence type="ECO:0000256" key="3">
    <source>
        <dbReference type="ARBA" id="ARBA00022475"/>
    </source>
</evidence>
<keyword evidence="5" id="KW-0812">Transmembrane</keyword>
<dbReference type="Pfam" id="PF11356">
    <property type="entry name" value="T2SSC"/>
    <property type="match status" value="1"/>
</dbReference>
<feature type="chain" id="PRO_5037943608" description="Type II secretion system protein GspC N-terminal domain-containing protein" evidence="9">
    <location>
        <begin position="24"/>
        <end position="195"/>
    </location>
</feature>
<dbReference type="GO" id="GO:0015031">
    <property type="term" value="P:protein transport"/>
    <property type="evidence" value="ECO:0007669"/>
    <property type="project" value="UniProtKB-KW"/>
</dbReference>
<comment type="subcellular location">
    <subcellularLocation>
        <location evidence="1">Cell inner membrane</location>
    </subcellularLocation>
</comment>
<keyword evidence="12" id="KW-1185">Reference proteome</keyword>
<dbReference type="RefSeq" id="WP_212688275.1">
    <property type="nucleotide sequence ID" value="NZ_JAGSPN010000009.1"/>
</dbReference>
<dbReference type="AlphaFoldDB" id="A0A941DLE9"/>
<gene>
    <name evidence="11" type="ORF">KDM89_12580</name>
</gene>
<evidence type="ECO:0000256" key="5">
    <source>
        <dbReference type="ARBA" id="ARBA00022692"/>
    </source>
</evidence>
<feature type="domain" description="Type II secretion system protein GspC N-terminal" evidence="10">
    <location>
        <begin position="66"/>
        <end position="127"/>
    </location>
</feature>
<keyword evidence="4" id="KW-0997">Cell inner membrane</keyword>